<proteinExistence type="predicted"/>
<dbReference type="InterPro" id="IPR036864">
    <property type="entry name" value="Zn2-C6_fun-type_DNA-bd_sf"/>
</dbReference>
<dbReference type="GO" id="GO:0008270">
    <property type="term" value="F:zinc ion binding"/>
    <property type="evidence" value="ECO:0007669"/>
    <property type="project" value="InterPro"/>
</dbReference>
<sequence length="753" mass="83506">MSPGKDTATPIPGVKRRIRRSTTACLPCRHRKRKCGKSPPSSCDNCLQDGITCEWPTVDGRKIRFHRPKRETSTSNEPRDRSASPKGGPGPSSTHLRADNSAIVDDTYTHSFHGHSTQSYSSHHVGLYPDVVPLPIGSSDESFAFPAPFNLEQSVEQIPLPHLDAAWSSQMDPVDLVSALSSQMPIIESSSPDYTGRSVADLFSSFAFPQSGVFDTRQVDQASPSQEQKCFNVTWWRPHGDTAIAPGLKRITLKVRVEPPRKTSPGTTEDWMEKAPEVLMPNGMPSLMIMDHLLDLFDTYFGCQFPALEKDTLKEDIHRGGGSIFLLNCIACSAARFSTHPWIALEHLQPHEYGNVFLKVARDLMGSMLSVPSRDTVNALALLAGISHGIDDEAAEWMTTGMAVRMALDLGLHLDHHDVSSISPNDQRLNKLTFWTVFMLDFSLSFGVGRISTFQIKGIKQSLPTDQDMVGVNKPAPHCRTAFPYAAAQMLSYGSYIDILNGPHDESDGDWLSEARLSIRRSVVKYNSLPPDMQWNATNFQNQSAANQGSIFVQMHLWMHTLIASAYLTDTSQRGPVQTNWVYDAPPLLAPDAWRHSARIIGDILVLSDIINPFAYHALPFVNQAFFVAGCCYIKEVENQQRKRLHRSGTTSLNEVAEASRSNHEPIGSVQDNDELYHNLLTLVTSRNINTLQRGLDKQAKYWSGVAWVAQALEQRLSGVSSRAIDLVAVTEQLASYVSIRDAGIVESMKKEV</sequence>
<organism evidence="5 6">
    <name type="scientific">Papiliotrema laurentii</name>
    <name type="common">Cryptococcus laurentii</name>
    <dbReference type="NCBI Taxonomy" id="5418"/>
    <lineage>
        <taxon>Eukaryota</taxon>
        <taxon>Fungi</taxon>
        <taxon>Dikarya</taxon>
        <taxon>Basidiomycota</taxon>
        <taxon>Agaricomycotina</taxon>
        <taxon>Tremellomycetes</taxon>
        <taxon>Tremellales</taxon>
        <taxon>Rhynchogastremaceae</taxon>
        <taxon>Papiliotrema</taxon>
    </lineage>
</organism>
<protein>
    <recommendedName>
        <fullName evidence="4">Zn(2)-C6 fungal-type domain-containing protein</fullName>
    </recommendedName>
</protein>
<evidence type="ECO:0000256" key="1">
    <source>
        <dbReference type="ARBA" id="ARBA00022723"/>
    </source>
</evidence>
<dbReference type="Pfam" id="PF00172">
    <property type="entry name" value="Zn_clus"/>
    <property type="match status" value="1"/>
</dbReference>
<evidence type="ECO:0000256" key="3">
    <source>
        <dbReference type="SAM" id="MobiDB-lite"/>
    </source>
</evidence>
<dbReference type="SUPFAM" id="SSF57701">
    <property type="entry name" value="Zn2/Cys6 DNA-binding domain"/>
    <property type="match status" value="1"/>
</dbReference>
<name>A0AAD9FM53_PAPLA</name>
<dbReference type="SMART" id="SM00066">
    <property type="entry name" value="GAL4"/>
    <property type="match status" value="1"/>
</dbReference>
<dbReference type="CDD" id="cd00067">
    <property type="entry name" value="GAL4"/>
    <property type="match status" value="1"/>
</dbReference>
<evidence type="ECO:0000256" key="2">
    <source>
        <dbReference type="ARBA" id="ARBA00023242"/>
    </source>
</evidence>
<gene>
    <name evidence="5" type="ORF">DB88DRAFT_513497</name>
</gene>
<dbReference type="EMBL" id="JAODAN010000011">
    <property type="protein sequence ID" value="KAK1921479.1"/>
    <property type="molecule type" value="Genomic_DNA"/>
</dbReference>
<dbReference type="GO" id="GO:0000981">
    <property type="term" value="F:DNA-binding transcription factor activity, RNA polymerase II-specific"/>
    <property type="evidence" value="ECO:0007669"/>
    <property type="project" value="InterPro"/>
</dbReference>
<evidence type="ECO:0000313" key="5">
    <source>
        <dbReference type="EMBL" id="KAK1921479.1"/>
    </source>
</evidence>
<dbReference type="GO" id="GO:0006351">
    <property type="term" value="P:DNA-templated transcription"/>
    <property type="evidence" value="ECO:0007669"/>
    <property type="project" value="InterPro"/>
</dbReference>
<dbReference type="GO" id="GO:0003677">
    <property type="term" value="F:DNA binding"/>
    <property type="evidence" value="ECO:0007669"/>
    <property type="project" value="InterPro"/>
</dbReference>
<keyword evidence="2" id="KW-0539">Nucleus</keyword>
<reference evidence="5" key="1">
    <citation type="submission" date="2023-02" db="EMBL/GenBank/DDBJ databases">
        <title>Identification and recombinant expression of a fungal hydrolase from Papiliotrema laurentii that hydrolyzes apple cutin and clears colloidal polyester polyurethane.</title>
        <authorList>
            <consortium name="DOE Joint Genome Institute"/>
            <person name="Roman V.A."/>
            <person name="Bojanowski C."/>
            <person name="Crable B.R."/>
            <person name="Wagner D.N."/>
            <person name="Hung C.S."/>
            <person name="Nadeau L.J."/>
            <person name="Schratz L."/>
            <person name="Haridas S."/>
            <person name="Pangilinan J."/>
            <person name="Lipzen A."/>
            <person name="Na H."/>
            <person name="Yan M."/>
            <person name="Ng V."/>
            <person name="Grigoriev I.V."/>
            <person name="Spatafora J.W."/>
            <person name="Barlow D."/>
            <person name="Biffinger J."/>
            <person name="Kelley-Loughnane N."/>
            <person name="Varaljay V.A."/>
            <person name="Crookes-Goodson W.J."/>
        </authorList>
    </citation>
    <scope>NUCLEOTIDE SEQUENCE</scope>
    <source>
        <strain evidence="5">5307AH</strain>
    </source>
</reference>
<dbReference type="InterPro" id="IPR001138">
    <property type="entry name" value="Zn2Cys6_DnaBD"/>
</dbReference>
<dbReference type="PANTHER" id="PTHR47783">
    <property type="entry name" value="ZN(II)2CYS6 TRANSCRIPTION FACTOR (EUROFUNG)-RELATED"/>
    <property type="match status" value="1"/>
</dbReference>
<dbReference type="PROSITE" id="PS00463">
    <property type="entry name" value="ZN2_CY6_FUNGAL_1"/>
    <property type="match status" value="1"/>
</dbReference>
<dbReference type="PROSITE" id="PS50048">
    <property type="entry name" value="ZN2_CY6_FUNGAL_2"/>
    <property type="match status" value="1"/>
</dbReference>
<keyword evidence="1" id="KW-0479">Metal-binding</keyword>
<evidence type="ECO:0000313" key="6">
    <source>
        <dbReference type="Proteomes" id="UP001182556"/>
    </source>
</evidence>
<dbReference type="AlphaFoldDB" id="A0AAD9FM53"/>
<dbReference type="Pfam" id="PF04082">
    <property type="entry name" value="Fungal_trans"/>
    <property type="match status" value="1"/>
</dbReference>
<dbReference type="Proteomes" id="UP001182556">
    <property type="component" value="Unassembled WGS sequence"/>
</dbReference>
<comment type="caution">
    <text evidence="5">The sequence shown here is derived from an EMBL/GenBank/DDBJ whole genome shotgun (WGS) entry which is preliminary data.</text>
</comment>
<feature type="region of interest" description="Disordered" evidence="3">
    <location>
        <begin position="64"/>
        <end position="97"/>
    </location>
</feature>
<evidence type="ECO:0000259" key="4">
    <source>
        <dbReference type="PROSITE" id="PS50048"/>
    </source>
</evidence>
<accession>A0AAD9FM53</accession>
<keyword evidence="6" id="KW-1185">Reference proteome</keyword>
<feature type="domain" description="Zn(2)-C6 fungal-type" evidence="4">
    <location>
        <begin position="24"/>
        <end position="55"/>
    </location>
</feature>
<feature type="region of interest" description="Disordered" evidence="3">
    <location>
        <begin position="645"/>
        <end position="668"/>
    </location>
</feature>
<dbReference type="SMART" id="SM00906">
    <property type="entry name" value="Fungal_trans"/>
    <property type="match status" value="1"/>
</dbReference>
<dbReference type="Gene3D" id="4.10.240.10">
    <property type="entry name" value="Zn(2)-C6 fungal-type DNA-binding domain"/>
    <property type="match status" value="1"/>
</dbReference>
<dbReference type="PANTHER" id="PTHR47783:SF1">
    <property type="entry name" value="ZN(II)2CYS6 TRANSCRIPTION FACTOR (EUROFUNG)"/>
    <property type="match status" value="1"/>
</dbReference>
<dbReference type="CDD" id="cd12148">
    <property type="entry name" value="fungal_TF_MHR"/>
    <property type="match status" value="1"/>
</dbReference>
<dbReference type="InterPro" id="IPR007219">
    <property type="entry name" value="XnlR_reg_dom"/>
</dbReference>